<evidence type="ECO:0000313" key="3">
    <source>
        <dbReference type="EnsemblMetazoa" id="CLYHEMP005775.2"/>
    </source>
</evidence>
<dbReference type="GO" id="GO:0005886">
    <property type="term" value="C:plasma membrane"/>
    <property type="evidence" value="ECO:0007669"/>
    <property type="project" value="TreeGrafter"/>
</dbReference>
<evidence type="ECO:0000259" key="2">
    <source>
        <dbReference type="PROSITE" id="PS50004"/>
    </source>
</evidence>
<dbReference type="InterPro" id="IPR000008">
    <property type="entry name" value="C2_dom"/>
</dbReference>
<dbReference type="CDD" id="cd08688">
    <property type="entry name" value="C2_KIAA0528-like"/>
    <property type="match status" value="1"/>
</dbReference>
<feature type="region of interest" description="Disordered" evidence="1">
    <location>
        <begin position="849"/>
        <end position="886"/>
    </location>
</feature>
<evidence type="ECO:0000313" key="4">
    <source>
        <dbReference type="Proteomes" id="UP000594262"/>
    </source>
</evidence>
<dbReference type="GO" id="GO:0010828">
    <property type="term" value="P:positive regulation of D-glucose transmembrane transport"/>
    <property type="evidence" value="ECO:0007669"/>
    <property type="project" value="TreeGrafter"/>
</dbReference>
<accession>A0A7M5V140</accession>
<reference evidence="3" key="1">
    <citation type="submission" date="2021-01" db="UniProtKB">
        <authorList>
            <consortium name="EnsemblMetazoa"/>
        </authorList>
    </citation>
    <scope>IDENTIFICATION</scope>
</reference>
<dbReference type="AlphaFoldDB" id="A0A7M5V140"/>
<dbReference type="Proteomes" id="UP000594262">
    <property type="component" value="Unplaced"/>
</dbReference>
<dbReference type="GO" id="GO:0005509">
    <property type="term" value="F:calcium ion binding"/>
    <property type="evidence" value="ECO:0007669"/>
    <property type="project" value="TreeGrafter"/>
</dbReference>
<dbReference type="Pfam" id="PF23028">
    <property type="entry name" value="YbjQ_3"/>
    <property type="match status" value="1"/>
</dbReference>
<dbReference type="GO" id="GO:0031340">
    <property type="term" value="P:positive regulation of vesicle fusion"/>
    <property type="evidence" value="ECO:0007669"/>
    <property type="project" value="TreeGrafter"/>
</dbReference>
<sequence>FIFPKKHLQIFFITAQTKTTQETSKDMPAIVKVKVIEGKNLPIMDRASDLTDAFVELRLGNTTYKTEVCRKSLNPRWNSDWFKFEVDDEEIQEEYLQIKVLDYDVYSSHDAIGKVTINLDTNIVQNGTKEMSGYYPIYDTLHGIRGYVKLKIRTQFFIDANKYRQTSCGIKFFSTNGVPHGFTAIQFQGFVEELLVDDDPEYQWIEKIRTSRASNEARQRHISKLSGEVKRKIGLKVLEMGGNAVIGYQQQFDLEGETGLVVRSIGTSVTLLSENDNNTFFSTPITAQSPEQHLPPGGGGGELIHHAWQHRLSHPSPHGVSFSSEPDYNTDKLDPADIRLNLRTRNHYTGEMEFPFFTINCPPQDFVLHLGGVVSSRSVKLLDKINNPDDPETRDGWWNELRIEIRSHMKAMGCTAVIGYTETTSICDDLIVLSASGTAAVVVVTQQINTNNQTHHEDNEDGTYNVLTGLREDGGDNGRKYSDSDDKKPLLKQDEVDEETIPSQQHTGHVFHTLPGCHICHVPYSDVELPLPVTLQKCVFCRQDHVPDILLSTTDIPDEIPFIGTGSLIQARVVRLKKKEKGESDAENVSQILPFLEFDLHQQLINKLKVKGMNAVFGLKTRLSIGEEIIIAVTTGTAVYLSALPPPPVIVLTSRADAHKEKDEFSDMQTKLMAITKHNKEFFNLSDIQDHHHKSTDENNEPKEKGRKLDLLIDGKESYVFELDDKSDGSIFPLMNETNFEGFHVFNTEATPGVPLFKSNQKLLCIFRHLKIPATDDDARLSRWISSVCDNSLLSLRLKTRTLHPCALSHVSFDIEITDEEYLQLTLTCYAITYNDSFNKHPTRKHTLLNRSLSSNSRSSTSRSCDELGKDEDAEQGFSIRSGKRGGNANNSPLPFTVPVLITPLRCTPNMEIKKYLGNVNLFLVRENTDLKEVGGVPLFIQQFIAEVRAIITAHVLALGGNAILSFHINEILLTSNTQKNEAQCLINVSGDVAEIRSENDTGCALYCDTRSSKASSSVDSPPITPDKAELIFKLDRAVYGTNV</sequence>
<dbReference type="Gene3D" id="2.60.40.150">
    <property type="entry name" value="C2 domain"/>
    <property type="match status" value="1"/>
</dbReference>
<dbReference type="GO" id="GO:0072659">
    <property type="term" value="P:protein localization to plasma membrane"/>
    <property type="evidence" value="ECO:0007669"/>
    <property type="project" value="TreeGrafter"/>
</dbReference>
<protein>
    <recommendedName>
        <fullName evidence="2">C2 domain-containing protein</fullName>
    </recommendedName>
</protein>
<dbReference type="InterPro" id="IPR037785">
    <property type="entry name" value="C2_C2CD5"/>
</dbReference>
<dbReference type="InterPro" id="IPR035892">
    <property type="entry name" value="C2_domain_sf"/>
</dbReference>
<keyword evidence="4" id="KW-1185">Reference proteome</keyword>
<evidence type="ECO:0000256" key="1">
    <source>
        <dbReference type="SAM" id="MobiDB-lite"/>
    </source>
</evidence>
<name>A0A7M5V140_9CNID</name>
<dbReference type="EnsemblMetazoa" id="CLYHEMT005775.1">
    <property type="protein sequence ID" value="CLYHEMP005775.1"/>
    <property type="gene ID" value="CLYHEMG005775"/>
</dbReference>
<dbReference type="GO" id="GO:0065002">
    <property type="term" value="P:intracellular protein transmembrane transport"/>
    <property type="evidence" value="ECO:0007669"/>
    <property type="project" value="TreeGrafter"/>
</dbReference>
<dbReference type="Pfam" id="PF23128">
    <property type="entry name" value="YbjQ_4"/>
    <property type="match status" value="1"/>
</dbReference>
<dbReference type="PROSITE" id="PS50004">
    <property type="entry name" value="C2"/>
    <property type="match status" value="1"/>
</dbReference>
<feature type="region of interest" description="Disordered" evidence="1">
    <location>
        <begin position="452"/>
        <end position="490"/>
    </location>
</feature>
<dbReference type="OrthoDB" id="419768at2759"/>
<dbReference type="InterPro" id="IPR038983">
    <property type="entry name" value="C2CD5"/>
</dbReference>
<dbReference type="GO" id="GO:0090314">
    <property type="term" value="P:positive regulation of protein targeting to membrane"/>
    <property type="evidence" value="ECO:0007669"/>
    <property type="project" value="TreeGrafter"/>
</dbReference>
<dbReference type="InterPro" id="IPR056431">
    <property type="entry name" value="C2CD5_YbjQ-rel_dom"/>
</dbReference>
<feature type="compositionally biased region" description="Low complexity" evidence="1">
    <location>
        <begin position="849"/>
        <end position="863"/>
    </location>
</feature>
<feature type="compositionally biased region" description="Basic and acidic residues" evidence="1">
    <location>
        <begin position="470"/>
        <end position="490"/>
    </location>
</feature>
<dbReference type="SUPFAM" id="SSF49562">
    <property type="entry name" value="C2 domain (Calcium/lipid-binding domain, CaLB)"/>
    <property type="match status" value="1"/>
</dbReference>
<dbReference type="EnsemblMetazoa" id="CLYHEMT005775.2">
    <property type="protein sequence ID" value="CLYHEMP005775.2"/>
    <property type="gene ID" value="CLYHEMG005775"/>
</dbReference>
<dbReference type="PANTHER" id="PTHR37412">
    <property type="entry name" value="C2 DOMAIN-CONTAINING PROTEIN 5"/>
    <property type="match status" value="1"/>
</dbReference>
<dbReference type="InterPro" id="IPR056430">
    <property type="entry name" value="C2CD5_YbjQ-like_dom"/>
</dbReference>
<dbReference type="Pfam" id="PF00168">
    <property type="entry name" value="C2"/>
    <property type="match status" value="1"/>
</dbReference>
<organism evidence="3 4">
    <name type="scientific">Clytia hemisphaerica</name>
    <dbReference type="NCBI Taxonomy" id="252671"/>
    <lineage>
        <taxon>Eukaryota</taxon>
        <taxon>Metazoa</taxon>
        <taxon>Cnidaria</taxon>
        <taxon>Hydrozoa</taxon>
        <taxon>Hydroidolina</taxon>
        <taxon>Leptothecata</taxon>
        <taxon>Obeliida</taxon>
        <taxon>Clytiidae</taxon>
        <taxon>Clytia</taxon>
    </lineage>
</organism>
<dbReference type="Pfam" id="PF23025">
    <property type="entry name" value="YbjQ_2"/>
    <property type="match status" value="3"/>
</dbReference>
<dbReference type="InterPro" id="IPR057815">
    <property type="entry name" value="C2CD5_C"/>
</dbReference>
<feature type="domain" description="C2" evidence="2">
    <location>
        <begin position="13"/>
        <end position="135"/>
    </location>
</feature>
<dbReference type="SMART" id="SM00239">
    <property type="entry name" value="C2"/>
    <property type="match status" value="1"/>
</dbReference>
<dbReference type="PANTHER" id="PTHR37412:SF2">
    <property type="entry name" value="C2 DOMAIN-CONTAINING PROTEIN 5"/>
    <property type="match status" value="1"/>
</dbReference>
<dbReference type="GO" id="GO:0005544">
    <property type="term" value="F:calcium-dependent phospholipid binding"/>
    <property type="evidence" value="ECO:0007669"/>
    <property type="project" value="InterPro"/>
</dbReference>
<proteinExistence type="predicted"/>